<protein>
    <submittedName>
        <fullName evidence="1">Uncharacterized protein</fullName>
    </submittedName>
</protein>
<organism evidence="1 2">
    <name type="scientific">Thiohalocapsa halophila</name>
    <dbReference type="NCBI Taxonomy" id="69359"/>
    <lineage>
        <taxon>Bacteria</taxon>
        <taxon>Pseudomonadati</taxon>
        <taxon>Pseudomonadota</taxon>
        <taxon>Gammaproteobacteria</taxon>
        <taxon>Chromatiales</taxon>
        <taxon>Chromatiaceae</taxon>
        <taxon>Thiohalocapsa</taxon>
    </lineage>
</organism>
<comment type="caution">
    <text evidence="1">The sequence shown here is derived from an EMBL/GenBank/DDBJ whole genome shotgun (WGS) entry which is preliminary data.</text>
</comment>
<sequence length="114" mass="12140">MKFPQIPVGQYFRWQGERYCKTGPMTAHASDGSQKLIPRSAQVEPLDAAADTARARQGGTELPVADVAAALAALTGSLRDYAASLEGPARSALAERIDAAERDFRRALSLPGRG</sequence>
<reference evidence="1 2" key="1">
    <citation type="journal article" date="2020" name="Microorganisms">
        <title>Osmotic Adaptation and Compatible Solute Biosynthesis of Phototrophic Bacteria as Revealed from Genome Analyses.</title>
        <authorList>
            <person name="Imhoff J.F."/>
            <person name="Rahn T."/>
            <person name="Kunzel S."/>
            <person name="Keller A."/>
            <person name="Neulinger S.C."/>
        </authorList>
    </citation>
    <scope>NUCLEOTIDE SEQUENCE [LARGE SCALE GENOMIC DNA]</scope>
    <source>
        <strain evidence="1 2">DSM 6210</strain>
    </source>
</reference>
<proteinExistence type="predicted"/>
<evidence type="ECO:0000313" key="2">
    <source>
        <dbReference type="Proteomes" id="UP000748752"/>
    </source>
</evidence>
<keyword evidence="2" id="KW-1185">Reference proteome</keyword>
<accession>A0ABS1CC10</accession>
<evidence type="ECO:0000313" key="1">
    <source>
        <dbReference type="EMBL" id="MBK1629466.1"/>
    </source>
</evidence>
<gene>
    <name evidence="1" type="ORF">CKO31_01675</name>
</gene>
<name>A0ABS1CC10_9GAMM</name>
<dbReference type="RefSeq" id="WP_200233434.1">
    <property type="nucleotide sequence ID" value="NZ_NRRV01000002.1"/>
</dbReference>
<dbReference type="Proteomes" id="UP000748752">
    <property type="component" value="Unassembled WGS sequence"/>
</dbReference>
<dbReference type="EMBL" id="NRRV01000002">
    <property type="protein sequence ID" value="MBK1629466.1"/>
    <property type="molecule type" value="Genomic_DNA"/>
</dbReference>